<keyword evidence="2" id="KW-1185">Reference proteome</keyword>
<dbReference type="Gene3D" id="3.30.1310.10">
    <property type="entry name" value="Nucleoid-associated protein YbaB-like domain"/>
    <property type="match status" value="1"/>
</dbReference>
<proteinExistence type="predicted"/>
<dbReference type="RefSeq" id="WP_237334977.1">
    <property type="nucleotide sequence ID" value="NZ_BAABCM010000001.1"/>
</dbReference>
<organism evidence="1 2">
    <name type="scientific">Amycolatopsis tucumanensis</name>
    <dbReference type="NCBI Taxonomy" id="401106"/>
    <lineage>
        <taxon>Bacteria</taxon>
        <taxon>Bacillati</taxon>
        <taxon>Actinomycetota</taxon>
        <taxon>Actinomycetes</taxon>
        <taxon>Pseudonocardiales</taxon>
        <taxon>Pseudonocardiaceae</taxon>
        <taxon>Amycolatopsis</taxon>
    </lineage>
</organism>
<dbReference type="EMBL" id="BAABCM010000001">
    <property type="protein sequence ID" value="GAA3799354.1"/>
    <property type="molecule type" value="Genomic_DNA"/>
</dbReference>
<dbReference type="Proteomes" id="UP001501624">
    <property type="component" value="Unassembled WGS sequence"/>
</dbReference>
<protein>
    <recommendedName>
        <fullName evidence="3">YbaB/EbfC DNA-binding family protein</fullName>
    </recommendedName>
</protein>
<reference evidence="2" key="1">
    <citation type="journal article" date="2019" name="Int. J. Syst. Evol. Microbiol.">
        <title>The Global Catalogue of Microorganisms (GCM) 10K type strain sequencing project: providing services to taxonomists for standard genome sequencing and annotation.</title>
        <authorList>
            <consortium name="The Broad Institute Genomics Platform"/>
            <consortium name="The Broad Institute Genome Sequencing Center for Infectious Disease"/>
            <person name="Wu L."/>
            <person name="Ma J."/>
        </authorList>
    </citation>
    <scope>NUCLEOTIDE SEQUENCE [LARGE SCALE GENOMIC DNA]</scope>
    <source>
        <strain evidence="2">JCM 17017</strain>
    </source>
</reference>
<evidence type="ECO:0000313" key="2">
    <source>
        <dbReference type="Proteomes" id="UP001501624"/>
    </source>
</evidence>
<gene>
    <name evidence="1" type="ORF">GCM10022380_15830</name>
</gene>
<dbReference type="Pfam" id="PF02575">
    <property type="entry name" value="YbaB_DNA_bd"/>
    <property type="match status" value="1"/>
</dbReference>
<dbReference type="SUPFAM" id="SSF82607">
    <property type="entry name" value="YbaB-like"/>
    <property type="match status" value="1"/>
</dbReference>
<evidence type="ECO:0000313" key="1">
    <source>
        <dbReference type="EMBL" id="GAA3799354.1"/>
    </source>
</evidence>
<name>A0ABP7HQ38_9PSEU</name>
<comment type="caution">
    <text evidence="1">The sequence shown here is derived from an EMBL/GenBank/DDBJ whole genome shotgun (WGS) entry which is preliminary data.</text>
</comment>
<dbReference type="InterPro" id="IPR004401">
    <property type="entry name" value="YbaB/EbfC"/>
</dbReference>
<dbReference type="InterPro" id="IPR036894">
    <property type="entry name" value="YbaB-like_sf"/>
</dbReference>
<sequence length="119" mass="13474">MTDHARLRAELLETRTRIAAIEVTADSPDGLVRVTVAGRGEVRELHLDPRIYRAADPKALGASIVDTVRDAVEQSRRQLFEIVRRYLPPGAKYEHTDVHTDPFITQLDKKIEECGDDRL</sequence>
<accession>A0ABP7HQ38</accession>
<evidence type="ECO:0008006" key="3">
    <source>
        <dbReference type="Google" id="ProtNLM"/>
    </source>
</evidence>